<gene>
    <name evidence="1" type="ORF">SPARVUS_LOCUS5749642</name>
</gene>
<organism evidence="1 2">
    <name type="scientific">Staurois parvus</name>
    <dbReference type="NCBI Taxonomy" id="386267"/>
    <lineage>
        <taxon>Eukaryota</taxon>
        <taxon>Metazoa</taxon>
        <taxon>Chordata</taxon>
        <taxon>Craniata</taxon>
        <taxon>Vertebrata</taxon>
        <taxon>Euteleostomi</taxon>
        <taxon>Amphibia</taxon>
        <taxon>Batrachia</taxon>
        <taxon>Anura</taxon>
        <taxon>Neobatrachia</taxon>
        <taxon>Ranoidea</taxon>
        <taxon>Ranidae</taxon>
        <taxon>Staurois</taxon>
    </lineage>
</organism>
<dbReference type="EMBL" id="CATNWA010012482">
    <property type="protein sequence ID" value="CAI9563523.1"/>
    <property type="molecule type" value="Genomic_DNA"/>
</dbReference>
<comment type="caution">
    <text evidence="1">The sequence shown here is derived from an EMBL/GenBank/DDBJ whole genome shotgun (WGS) entry which is preliminary data.</text>
</comment>
<reference evidence="1" key="1">
    <citation type="submission" date="2023-05" db="EMBL/GenBank/DDBJ databases">
        <authorList>
            <person name="Stuckert A."/>
        </authorList>
    </citation>
    <scope>NUCLEOTIDE SEQUENCE</scope>
</reference>
<evidence type="ECO:0000313" key="2">
    <source>
        <dbReference type="Proteomes" id="UP001162483"/>
    </source>
</evidence>
<proteinExistence type="predicted"/>
<accession>A0ABN9CVW6</accession>
<dbReference type="Proteomes" id="UP001162483">
    <property type="component" value="Unassembled WGS sequence"/>
</dbReference>
<sequence length="128" mass="14934">MGRCMFLDVSVRGQDLHLINIYGSQSKWGRNCLLTKIKPFHFTPQQVVFGCDFNTIIRPEDRRCSIDSLGYDSIFFRDLVRQAGLVHVHIKHCPGFHISERDTQSRIERFFKKENSAFSAPELRVVEF</sequence>
<protein>
    <recommendedName>
        <fullName evidence="3">Endonuclease/exonuclease/phosphatase domain-containing protein</fullName>
    </recommendedName>
</protein>
<dbReference type="InterPro" id="IPR036691">
    <property type="entry name" value="Endo/exonu/phosph_ase_sf"/>
</dbReference>
<evidence type="ECO:0000313" key="1">
    <source>
        <dbReference type="EMBL" id="CAI9563523.1"/>
    </source>
</evidence>
<dbReference type="Gene3D" id="3.60.10.10">
    <property type="entry name" value="Endonuclease/exonuclease/phosphatase"/>
    <property type="match status" value="1"/>
</dbReference>
<name>A0ABN9CVW6_9NEOB</name>
<keyword evidence="2" id="KW-1185">Reference proteome</keyword>
<evidence type="ECO:0008006" key="3">
    <source>
        <dbReference type="Google" id="ProtNLM"/>
    </source>
</evidence>